<keyword evidence="12" id="KW-1185">Reference proteome</keyword>
<dbReference type="RefSeq" id="WP_084292459.1">
    <property type="nucleotide sequence ID" value="NZ_FWYB01000025.1"/>
</dbReference>
<dbReference type="InterPro" id="IPR011060">
    <property type="entry name" value="RibuloseP-bd_barrel"/>
</dbReference>
<name>A0A1W2F885_9SPHI</name>
<dbReference type="UniPathway" id="UPA00035">
    <property type="reaction ID" value="UER00042"/>
</dbReference>
<evidence type="ECO:0000256" key="4">
    <source>
        <dbReference type="ARBA" id="ARBA00022272"/>
    </source>
</evidence>
<evidence type="ECO:0000259" key="10">
    <source>
        <dbReference type="Pfam" id="PF00697"/>
    </source>
</evidence>
<comment type="pathway">
    <text evidence="2 9">Amino-acid biosynthesis; L-tryptophan biosynthesis; L-tryptophan from chorismate: step 3/5.</text>
</comment>
<evidence type="ECO:0000313" key="11">
    <source>
        <dbReference type="EMBL" id="SMD18012.1"/>
    </source>
</evidence>
<evidence type="ECO:0000256" key="5">
    <source>
        <dbReference type="ARBA" id="ARBA00022605"/>
    </source>
</evidence>
<dbReference type="PANTHER" id="PTHR42894">
    <property type="entry name" value="N-(5'-PHOSPHORIBOSYL)ANTHRANILATE ISOMERASE"/>
    <property type="match status" value="1"/>
</dbReference>
<evidence type="ECO:0000256" key="6">
    <source>
        <dbReference type="ARBA" id="ARBA00022822"/>
    </source>
</evidence>
<dbReference type="STRING" id="475255.SAMN04488101_1258"/>
<dbReference type="OrthoDB" id="9786954at2"/>
<dbReference type="GO" id="GO:0000162">
    <property type="term" value="P:L-tryptophan biosynthetic process"/>
    <property type="evidence" value="ECO:0007669"/>
    <property type="project" value="UniProtKB-UniRule"/>
</dbReference>
<accession>A0A1W2F885</accession>
<dbReference type="HAMAP" id="MF_00135">
    <property type="entry name" value="PRAI"/>
    <property type="match status" value="1"/>
</dbReference>
<evidence type="ECO:0000256" key="3">
    <source>
        <dbReference type="ARBA" id="ARBA00012572"/>
    </source>
</evidence>
<dbReference type="SUPFAM" id="SSF51366">
    <property type="entry name" value="Ribulose-phoshate binding barrel"/>
    <property type="match status" value="1"/>
</dbReference>
<keyword evidence="5 9" id="KW-0028">Amino-acid biosynthesis</keyword>
<dbReference type="Proteomes" id="UP000192678">
    <property type="component" value="Unassembled WGS sequence"/>
</dbReference>
<comment type="catalytic activity">
    <reaction evidence="1 9">
        <text>N-(5-phospho-beta-D-ribosyl)anthranilate = 1-(2-carboxyphenylamino)-1-deoxy-D-ribulose 5-phosphate</text>
        <dbReference type="Rhea" id="RHEA:21540"/>
        <dbReference type="ChEBI" id="CHEBI:18277"/>
        <dbReference type="ChEBI" id="CHEBI:58613"/>
        <dbReference type="EC" id="5.3.1.24"/>
    </reaction>
</comment>
<evidence type="ECO:0000256" key="2">
    <source>
        <dbReference type="ARBA" id="ARBA00004664"/>
    </source>
</evidence>
<dbReference type="CDD" id="cd00405">
    <property type="entry name" value="PRAI"/>
    <property type="match status" value="1"/>
</dbReference>
<evidence type="ECO:0000256" key="1">
    <source>
        <dbReference type="ARBA" id="ARBA00001164"/>
    </source>
</evidence>
<evidence type="ECO:0000313" key="12">
    <source>
        <dbReference type="Proteomes" id="UP000192678"/>
    </source>
</evidence>
<dbReference type="EMBL" id="FWYB01000025">
    <property type="protein sequence ID" value="SMD18012.1"/>
    <property type="molecule type" value="Genomic_DNA"/>
</dbReference>
<keyword evidence="8 9" id="KW-0413">Isomerase</keyword>
<sequence length="212" mass="23622">MDVKLKICGMKLPDNIRAVAALQPDYLGFIFFRGSKRFVDGLTPSFVKNLPAGIRRTGVFVNEELNKVAELATLYGLNAVQLHGQEPVKYCIALKGLLDDAGIVLIKAFGVNEQFDFNTLSAYANVVDYFLFDTQTPDHGGSGKTFNWALLNNYSLNKPYFLSGGIGPESMEQLKEINDPRLYAIDINSRFELAPGLKDIDKLNDFKHKLPL</sequence>
<feature type="domain" description="N-(5'phosphoribosyl) anthranilate isomerase (PRAI)" evidence="10">
    <location>
        <begin position="6"/>
        <end position="206"/>
    </location>
</feature>
<dbReference type="Gene3D" id="3.20.20.70">
    <property type="entry name" value="Aldolase class I"/>
    <property type="match status" value="1"/>
</dbReference>
<keyword evidence="6 9" id="KW-0822">Tryptophan biosynthesis</keyword>
<evidence type="ECO:0000256" key="8">
    <source>
        <dbReference type="ARBA" id="ARBA00023235"/>
    </source>
</evidence>
<dbReference type="InterPro" id="IPR013785">
    <property type="entry name" value="Aldolase_TIM"/>
</dbReference>
<keyword evidence="7 9" id="KW-0057">Aromatic amino acid biosynthesis</keyword>
<dbReference type="EC" id="5.3.1.24" evidence="3 9"/>
<reference evidence="11 12" key="1">
    <citation type="submission" date="2017-04" db="EMBL/GenBank/DDBJ databases">
        <authorList>
            <person name="Afonso C.L."/>
            <person name="Miller P.J."/>
            <person name="Scott M.A."/>
            <person name="Spackman E."/>
            <person name="Goraichik I."/>
            <person name="Dimitrov K.M."/>
            <person name="Suarez D.L."/>
            <person name="Swayne D.E."/>
        </authorList>
    </citation>
    <scope>NUCLEOTIDE SEQUENCE [LARGE SCALE GENOMIC DNA]</scope>
    <source>
        <strain evidence="11 12">DSM 19625</strain>
    </source>
</reference>
<dbReference type="AlphaFoldDB" id="A0A1W2F885"/>
<dbReference type="GO" id="GO:0004640">
    <property type="term" value="F:phosphoribosylanthranilate isomerase activity"/>
    <property type="evidence" value="ECO:0007669"/>
    <property type="project" value="UniProtKB-UniRule"/>
</dbReference>
<gene>
    <name evidence="9" type="primary">trpF</name>
    <name evidence="11" type="ORF">SAMN04488101_1258</name>
</gene>
<dbReference type="Pfam" id="PF00697">
    <property type="entry name" value="PRAI"/>
    <property type="match status" value="1"/>
</dbReference>
<evidence type="ECO:0000256" key="7">
    <source>
        <dbReference type="ARBA" id="ARBA00023141"/>
    </source>
</evidence>
<proteinExistence type="inferred from homology"/>
<dbReference type="InterPro" id="IPR044643">
    <property type="entry name" value="TrpF_fam"/>
</dbReference>
<dbReference type="InterPro" id="IPR001240">
    <property type="entry name" value="PRAI_dom"/>
</dbReference>
<organism evidence="11 12">
    <name type="scientific">Pedobacter nyackensis</name>
    <dbReference type="NCBI Taxonomy" id="475255"/>
    <lineage>
        <taxon>Bacteria</taxon>
        <taxon>Pseudomonadati</taxon>
        <taxon>Bacteroidota</taxon>
        <taxon>Sphingobacteriia</taxon>
        <taxon>Sphingobacteriales</taxon>
        <taxon>Sphingobacteriaceae</taxon>
        <taxon>Pedobacter</taxon>
    </lineage>
</organism>
<protein>
    <recommendedName>
        <fullName evidence="4 9">N-(5'-phosphoribosyl)anthranilate isomerase</fullName>
        <shortName evidence="9">PRAI</shortName>
        <ecNumber evidence="3 9">5.3.1.24</ecNumber>
    </recommendedName>
</protein>
<comment type="similarity">
    <text evidence="9">Belongs to the TrpF family.</text>
</comment>
<evidence type="ECO:0000256" key="9">
    <source>
        <dbReference type="HAMAP-Rule" id="MF_00135"/>
    </source>
</evidence>
<dbReference type="PANTHER" id="PTHR42894:SF1">
    <property type="entry name" value="N-(5'-PHOSPHORIBOSYL)ANTHRANILATE ISOMERASE"/>
    <property type="match status" value="1"/>
</dbReference>